<dbReference type="EMBL" id="JBBJBU010000002">
    <property type="protein sequence ID" value="KAK7206802.1"/>
    <property type="molecule type" value="Genomic_DNA"/>
</dbReference>
<comment type="subcellular location">
    <subcellularLocation>
        <location evidence="1">Cytoplasm</location>
    </subcellularLocation>
</comment>
<keyword evidence="4" id="KW-0963">Cytoplasm</keyword>
<feature type="compositionally biased region" description="Low complexity" evidence="9">
    <location>
        <begin position="627"/>
        <end position="643"/>
    </location>
</feature>
<evidence type="ECO:0000259" key="10">
    <source>
        <dbReference type="PROSITE" id="PS50003"/>
    </source>
</evidence>
<feature type="region of interest" description="Disordered" evidence="9">
    <location>
        <begin position="169"/>
        <end position="216"/>
    </location>
</feature>
<dbReference type="SUPFAM" id="SSF101576">
    <property type="entry name" value="Supernatant protein factor (SPF), C-terminal domain"/>
    <property type="match status" value="1"/>
</dbReference>
<feature type="compositionally biased region" description="Low complexity" evidence="9">
    <location>
        <begin position="479"/>
        <end position="494"/>
    </location>
</feature>
<dbReference type="Gene3D" id="2.30.29.30">
    <property type="entry name" value="Pleckstrin-homology domain (PH domain)/Phosphotyrosine-binding domain (PTB)"/>
    <property type="match status" value="1"/>
</dbReference>
<keyword evidence="6" id="KW-0445">Lipid transport</keyword>
<keyword evidence="13" id="KW-1185">Reference proteome</keyword>
<comment type="caution">
    <text evidence="12">The sequence shown here is derived from an EMBL/GenBank/DDBJ whole genome shotgun (WGS) entry which is preliminary data.</text>
</comment>
<feature type="domain" description="GOLD" evidence="11">
    <location>
        <begin position="1"/>
        <end position="155"/>
    </location>
</feature>
<keyword evidence="5" id="KW-0597">Phosphoprotein</keyword>
<feature type="compositionally biased region" description="Basic residues" evidence="9">
    <location>
        <begin position="428"/>
        <end position="437"/>
    </location>
</feature>
<evidence type="ECO:0000313" key="12">
    <source>
        <dbReference type="EMBL" id="KAK7206802.1"/>
    </source>
</evidence>
<reference evidence="12 13" key="1">
    <citation type="submission" date="2024-03" db="EMBL/GenBank/DDBJ databases">
        <title>Genome-scale model development and genomic sequencing of the oleaginous clade Lipomyces.</title>
        <authorList>
            <consortium name="Lawrence Berkeley National Laboratory"/>
            <person name="Czajka J.J."/>
            <person name="Han Y."/>
            <person name="Kim J."/>
            <person name="Mondo S.J."/>
            <person name="Hofstad B.A."/>
            <person name="Robles A."/>
            <person name="Haridas S."/>
            <person name="Riley R."/>
            <person name="LaButti K."/>
            <person name="Pangilinan J."/>
            <person name="Andreopoulos W."/>
            <person name="Lipzen A."/>
            <person name="Yan J."/>
            <person name="Wang M."/>
            <person name="Ng V."/>
            <person name="Grigoriev I.V."/>
            <person name="Spatafora J.W."/>
            <person name="Magnuson J.K."/>
            <person name="Baker S.E."/>
            <person name="Pomraning K.R."/>
        </authorList>
    </citation>
    <scope>NUCLEOTIDE SEQUENCE [LARGE SCALE GENOMIC DNA]</scope>
    <source>
        <strain evidence="12 13">Phaff 52-87</strain>
    </source>
</reference>
<dbReference type="InterPro" id="IPR037239">
    <property type="entry name" value="OSBP_sf"/>
</dbReference>
<accession>A0ABR1FAL0</accession>
<organism evidence="12 13">
    <name type="scientific">Myxozyma melibiosi</name>
    <dbReference type="NCBI Taxonomy" id="54550"/>
    <lineage>
        <taxon>Eukaryota</taxon>
        <taxon>Fungi</taxon>
        <taxon>Dikarya</taxon>
        <taxon>Ascomycota</taxon>
        <taxon>Saccharomycotina</taxon>
        <taxon>Lipomycetes</taxon>
        <taxon>Lipomycetales</taxon>
        <taxon>Lipomycetaceae</taxon>
        <taxon>Myxozyma</taxon>
    </lineage>
</organism>
<evidence type="ECO:0000313" key="13">
    <source>
        <dbReference type="Proteomes" id="UP001498771"/>
    </source>
</evidence>
<dbReference type="InterPro" id="IPR011993">
    <property type="entry name" value="PH-like_dom_sf"/>
</dbReference>
<dbReference type="PROSITE" id="PS01013">
    <property type="entry name" value="OSBP"/>
    <property type="match status" value="1"/>
</dbReference>
<feature type="compositionally biased region" description="Basic residues" evidence="9">
    <location>
        <begin position="175"/>
        <end position="186"/>
    </location>
</feature>
<dbReference type="PANTHER" id="PTHR10972:SF203">
    <property type="entry name" value="OXYSTEROL-BINDING PROTEIN HOMOLOG 3"/>
    <property type="match status" value="1"/>
</dbReference>
<comment type="similarity">
    <text evidence="2 8">Belongs to the OSBP family.</text>
</comment>
<feature type="compositionally biased region" description="Polar residues" evidence="9">
    <location>
        <begin position="355"/>
        <end position="371"/>
    </location>
</feature>
<feature type="region of interest" description="Disordered" evidence="9">
    <location>
        <begin position="477"/>
        <end position="533"/>
    </location>
</feature>
<feature type="compositionally biased region" description="Low complexity" evidence="9">
    <location>
        <begin position="438"/>
        <end position="448"/>
    </location>
</feature>
<dbReference type="Gene3D" id="2.60.120.680">
    <property type="entry name" value="GOLD domain"/>
    <property type="match status" value="1"/>
</dbReference>
<dbReference type="Gene3D" id="2.40.160.120">
    <property type="match status" value="1"/>
</dbReference>
<evidence type="ECO:0000256" key="4">
    <source>
        <dbReference type="ARBA" id="ARBA00022490"/>
    </source>
</evidence>
<evidence type="ECO:0000256" key="8">
    <source>
        <dbReference type="RuleBase" id="RU003844"/>
    </source>
</evidence>
<feature type="domain" description="PH" evidence="10">
    <location>
        <begin position="242"/>
        <end position="336"/>
    </location>
</feature>
<dbReference type="RefSeq" id="XP_064769835.1">
    <property type="nucleotide sequence ID" value="XM_064909445.1"/>
</dbReference>
<evidence type="ECO:0000256" key="5">
    <source>
        <dbReference type="ARBA" id="ARBA00022553"/>
    </source>
</evidence>
<dbReference type="Pfam" id="PF15409">
    <property type="entry name" value="PH_8"/>
    <property type="match status" value="1"/>
</dbReference>
<evidence type="ECO:0000256" key="9">
    <source>
        <dbReference type="SAM" id="MobiDB-lite"/>
    </source>
</evidence>
<feature type="region of interest" description="Disordered" evidence="9">
    <location>
        <begin position="404"/>
        <end position="456"/>
    </location>
</feature>
<feature type="region of interest" description="Disordered" evidence="9">
    <location>
        <begin position="342"/>
        <end position="376"/>
    </location>
</feature>
<dbReference type="SUPFAM" id="SSF50729">
    <property type="entry name" value="PH domain-like"/>
    <property type="match status" value="1"/>
</dbReference>
<dbReference type="PROSITE" id="PS50003">
    <property type="entry name" value="PH_DOMAIN"/>
    <property type="match status" value="1"/>
</dbReference>
<dbReference type="InterPro" id="IPR001849">
    <property type="entry name" value="PH_domain"/>
</dbReference>
<dbReference type="Proteomes" id="UP001498771">
    <property type="component" value="Unassembled WGS sequence"/>
</dbReference>
<protein>
    <submittedName>
        <fullName evidence="12">Oxysterol-binding protein-domain-containing protein</fullName>
    </submittedName>
</protein>
<evidence type="ECO:0000256" key="6">
    <source>
        <dbReference type="ARBA" id="ARBA00023055"/>
    </source>
</evidence>
<dbReference type="PROSITE" id="PS50866">
    <property type="entry name" value="GOLD"/>
    <property type="match status" value="1"/>
</dbReference>
<evidence type="ECO:0000259" key="11">
    <source>
        <dbReference type="PROSITE" id="PS50866"/>
    </source>
</evidence>
<feature type="region of interest" description="Disordered" evidence="9">
    <location>
        <begin position="71"/>
        <end position="90"/>
    </location>
</feature>
<evidence type="ECO:0000256" key="7">
    <source>
        <dbReference type="ARBA" id="ARBA00023121"/>
    </source>
</evidence>
<dbReference type="InterPro" id="IPR000648">
    <property type="entry name" value="Oxysterol-bd"/>
</dbReference>
<feature type="compositionally biased region" description="Polar residues" evidence="9">
    <location>
        <begin position="187"/>
        <end position="196"/>
    </location>
</feature>
<sequence>METLEIHSKDFVVKWISVPDNGSVRWQIRPNKKSINFGIFRRLPGASDSTTALAPNAGSNPAAAAAAAGRTRSSSSVTVISPTGTTHGTAPAGTLHERLRNSGLTPVYWHGKCHAHSILKGSYHVPKNSGGMFAFVFDNTFSKTLSKTVQFAHSIESQDATYSEGMTATTTMAAPKRRRSTAHHPSTKGNRNSVLASQSQPSPPVPPTILHTHSDNSVPNLATQRAVSASSSTLVPQTGVDDRFHSGILLKKRRKKLQGYAKRYFTLDCDSGMLSYYHDASSSLLRGSIPLAIAAVAVKPMTREIFIDSGAEIFNLRAQTQHDFVSWKDALERARTRALVTTTSASSAIAGSPTESGKLSPITSAGTQLLSPPSPGTVMLTDKEWARLEEIGDKINAALKLTREMGGEPSSPSGHPNHHSHIPNPLHHSLHHNHHSNSHNNSNSNSHNGAKVSPQPQAHREDYFALDAMVEQLHNTSVAPQTSATTPGGTTTTSSRKFWKKRSSTKDSSNNAVTPGGGDTAAAHHHHHQQHHNKDVAIEVLQNLLTTANEDFVAIMNAPRRRSFSGFRMPNLSSVRRGSLDVASIYSDSEFFDAEEGPAIVVIADNDEPVEDIVVVSDEEEEEETARSSSSSRRRSSSSSSSSVDADHRLAALSPSTSAAGATRDLSPLPIEKHIERRHTVPANSVLPPSLIQFVRKNVGKDLSTIAMPVTANEPLSALQRYAEAMEYSSLIDAAAAAKVDSGEQMMYIAAFAISNLSNMRCNTRALRKPFNPLMNETFEMVREDRGIRFIAEKISHRPPIFATFAETPKWTYSYCPQPAQKFWGKSAELISEGPITISVLTTEDGAERTITYSYAMPTTYLRNILAGEKYVEPSGQMHISSSSGHKASIEFKSKSMFSGQKSDEVFVKIFGPQNKPLPEVAISGKWTTSLTRTSDGKCVWSVGNLLPEPRLRYGMPEFCAELNDITEIEREKMAPTDSRLRPDQRLLETGQIEQAEEVKKKLEDSQRERRKQGKIPAEGVASLWFTKAENGVWIPIQGAGGYWEQRRVGDWEKCPPLW</sequence>
<feature type="region of interest" description="Disordered" evidence="9">
    <location>
        <begin position="614"/>
        <end position="668"/>
    </location>
</feature>
<keyword evidence="7" id="KW-0446">Lipid-binding</keyword>
<dbReference type="GeneID" id="90034957"/>
<dbReference type="InterPro" id="IPR009038">
    <property type="entry name" value="GOLD_dom"/>
</dbReference>
<proteinExistence type="inferred from homology"/>
<dbReference type="Pfam" id="PF01237">
    <property type="entry name" value="Oxysterol_BP"/>
    <property type="match status" value="1"/>
</dbReference>
<evidence type="ECO:0000256" key="3">
    <source>
        <dbReference type="ARBA" id="ARBA00022448"/>
    </source>
</evidence>
<dbReference type="PANTHER" id="PTHR10972">
    <property type="entry name" value="OXYSTEROL-BINDING PROTEIN-RELATED"/>
    <property type="match status" value="1"/>
</dbReference>
<dbReference type="CDD" id="cd13289">
    <property type="entry name" value="PH_Osh3p_yeast"/>
    <property type="match status" value="1"/>
</dbReference>
<name>A0ABR1FAL0_9ASCO</name>
<keyword evidence="3" id="KW-0813">Transport</keyword>
<dbReference type="SUPFAM" id="SSF144000">
    <property type="entry name" value="Oxysterol-binding protein-like"/>
    <property type="match status" value="1"/>
</dbReference>
<dbReference type="InterPro" id="IPR036598">
    <property type="entry name" value="GOLD_dom_sf"/>
</dbReference>
<evidence type="ECO:0000256" key="1">
    <source>
        <dbReference type="ARBA" id="ARBA00004496"/>
    </source>
</evidence>
<dbReference type="SMART" id="SM00233">
    <property type="entry name" value="PH"/>
    <property type="match status" value="1"/>
</dbReference>
<evidence type="ECO:0000256" key="2">
    <source>
        <dbReference type="ARBA" id="ARBA00008842"/>
    </source>
</evidence>
<dbReference type="InterPro" id="IPR041680">
    <property type="entry name" value="PH_8"/>
</dbReference>
<feature type="compositionally biased region" description="Acidic residues" evidence="9">
    <location>
        <begin position="614"/>
        <end position="624"/>
    </location>
</feature>
<feature type="compositionally biased region" description="Low complexity" evidence="9">
    <location>
        <begin position="342"/>
        <end position="354"/>
    </location>
</feature>
<gene>
    <name evidence="12" type="ORF">BZA70DRAFT_115129</name>
</gene>
<dbReference type="InterPro" id="IPR018494">
    <property type="entry name" value="Oxysterol-bd_CS"/>
</dbReference>